<name>A0A840XVE5_9PROT</name>
<sequence>MSDTKISALPAIAAAADADMLPVVQGSGAGATTRRASLAQLRQGLLADRALHVREFGAVGDGIANDAPAIQAAIDAMAASGGGVLEFGPRTYRLASPVVISGVSVILQGAGFTEGPTVASGTWLTIDATGFTPFTFTGVAARGSVVRDLAIRQTHAAAQAPGWAPTDYDFVFRIQDCLGAVDFDNVFLCAVNRGIWCDNSGRLTIQRLRGQVFTTGIEMDRAYDVSRIEHVHFWPFATANDDVVRWQQQNQDTLVFRRVDGLFMDDVFVLGARAAVRFAGSAFGATTKFYIGSLYADFAQLGILVDGDGVEGQIANATTQGELWNAAGQPLAGSAGLRVDGNGARIQVANLRVDDAESNAIRVNGANNRLDVFAFRAEYYNRLNNGSAAIHLANVAAGTPNSVFLGSQAVLANGFGGPLVNGGTNGHVAMGAPAGRLDRPGLSVGSDGSGLFAPSGTEVAAAAAGVEVLRLSSSGAVTLGGAGGGAGFAVSTPANAANRLAAAATAAAGVPSLSAQGSDTNITMAVAAKGTGAVRLQTRGQTALEVNALATPVNHLRVDGVAAGGLPRLSAQGSDSNISVQIAPKGTGFVDATGPLRLPTYTVATLPSASTFARCIIYVSDGASNRRFAVSDGTSWRWPDGAVVS</sequence>
<gene>
    <name evidence="2" type="ORF">FHS88_002744</name>
</gene>
<dbReference type="RefSeq" id="WP_211842526.1">
    <property type="nucleotide sequence ID" value="NZ_JAAEDJ010000083.1"/>
</dbReference>
<dbReference type="Gene3D" id="2.160.20.10">
    <property type="entry name" value="Single-stranded right-handed beta-helix, Pectin lyase-like"/>
    <property type="match status" value="1"/>
</dbReference>
<dbReference type="SUPFAM" id="SSF51126">
    <property type="entry name" value="Pectin lyase-like"/>
    <property type="match status" value="1"/>
</dbReference>
<feature type="domain" description="Rhamnogalacturonase A/B/Epimerase-like pectate lyase" evidence="1">
    <location>
        <begin position="53"/>
        <end position="115"/>
    </location>
</feature>
<evidence type="ECO:0000259" key="1">
    <source>
        <dbReference type="Pfam" id="PF12708"/>
    </source>
</evidence>
<reference evidence="2 3" key="1">
    <citation type="submission" date="2020-08" db="EMBL/GenBank/DDBJ databases">
        <title>Genomic Encyclopedia of Type Strains, Phase IV (KMG-IV): sequencing the most valuable type-strain genomes for metagenomic binning, comparative biology and taxonomic classification.</title>
        <authorList>
            <person name="Goeker M."/>
        </authorList>
    </citation>
    <scope>NUCLEOTIDE SEQUENCE [LARGE SCALE GENOMIC DNA]</scope>
    <source>
        <strain evidence="2 3">DSM 25895</strain>
    </source>
</reference>
<evidence type="ECO:0000313" key="2">
    <source>
        <dbReference type="EMBL" id="MBB5690609.1"/>
    </source>
</evidence>
<dbReference type="AlphaFoldDB" id="A0A840XVE5"/>
<dbReference type="InterPro" id="IPR011050">
    <property type="entry name" value="Pectin_lyase_fold/virulence"/>
</dbReference>
<protein>
    <recommendedName>
        <fullName evidence="1">Rhamnogalacturonase A/B/Epimerase-like pectate lyase domain-containing protein</fullName>
    </recommendedName>
</protein>
<dbReference type="Proteomes" id="UP000562254">
    <property type="component" value="Unassembled WGS sequence"/>
</dbReference>
<dbReference type="InterPro" id="IPR024535">
    <property type="entry name" value="RHGA/B-epi-like_pectate_lyase"/>
</dbReference>
<dbReference type="EMBL" id="JACIJE010000007">
    <property type="protein sequence ID" value="MBB5690609.1"/>
    <property type="molecule type" value="Genomic_DNA"/>
</dbReference>
<keyword evidence="3" id="KW-1185">Reference proteome</keyword>
<dbReference type="Pfam" id="PF12708">
    <property type="entry name" value="Pect-lyase_RHGA_epim"/>
    <property type="match status" value="1"/>
</dbReference>
<dbReference type="InterPro" id="IPR012334">
    <property type="entry name" value="Pectin_lyas_fold"/>
</dbReference>
<evidence type="ECO:0000313" key="3">
    <source>
        <dbReference type="Proteomes" id="UP000562254"/>
    </source>
</evidence>
<proteinExistence type="predicted"/>
<accession>A0A840XVE5</accession>
<organism evidence="2 3">
    <name type="scientific">Neoroseomonas alkaliterrae</name>
    <dbReference type="NCBI Taxonomy" id="1452450"/>
    <lineage>
        <taxon>Bacteria</taxon>
        <taxon>Pseudomonadati</taxon>
        <taxon>Pseudomonadota</taxon>
        <taxon>Alphaproteobacteria</taxon>
        <taxon>Acetobacterales</taxon>
        <taxon>Acetobacteraceae</taxon>
        <taxon>Neoroseomonas</taxon>
    </lineage>
</organism>
<comment type="caution">
    <text evidence="2">The sequence shown here is derived from an EMBL/GenBank/DDBJ whole genome shotgun (WGS) entry which is preliminary data.</text>
</comment>